<dbReference type="EMBL" id="CP144749">
    <property type="protein sequence ID" value="WVZ77693.1"/>
    <property type="molecule type" value="Genomic_DNA"/>
</dbReference>
<protein>
    <submittedName>
        <fullName evidence="1">Uncharacterized protein</fullName>
    </submittedName>
</protein>
<evidence type="ECO:0000313" key="1">
    <source>
        <dbReference type="EMBL" id="WVZ77693.1"/>
    </source>
</evidence>
<organism evidence="1 2">
    <name type="scientific">Paspalum notatum var. saurae</name>
    <dbReference type="NCBI Taxonomy" id="547442"/>
    <lineage>
        <taxon>Eukaryota</taxon>
        <taxon>Viridiplantae</taxon>
        <taxon>Streptophyta</taxon>
        <taxon>Embryophyta</taxon>
        <taxon>Tracheophyta</taxon>
        <taxon>Spermatophyta</taxon>
        <taxon>Magnoliopsida</taxon>
        <taxon>Liliopsida</taxon>
        <taxon>Poales</taxon>
        <taxon>Poaceae</taxon>
        <taxon>PACMAD clade</taxon>
        <taxon>Panicoideae</taxon>
        <taxon>Andropogonodae</taxon>
        <taxon>Paspaleae</taxon>
        <taxon>Paspalinae</taxon>
        <taxon>Paspalum</taxon>
    </lineage>
</organism>
<name>A0AAQ3TPU1_PASNO</name>
<accession>A0AAQ3TPU1</accession>
<gene>
    <name evidence="1" type="ORF">U9M48_025532</name>
</gene>
<sequence>MRFGAIGRRYAGIAKRDFNEQRVELELSSFGADRDRHGVHEISLLFRCLSGSHKSNLTVLCVLRKTGE</sequence>
<feature type="non-terminal residue" evidence="1">
    <location>
        <position position="1"/>
    </location>
</feature>
<reference evidence="1 2" key="1">
    <citation type="submission" date="2024-02" db="EMBL/GenBank/DDBJ databases">
        <title>High-quality chromosome-scale genome assembly of Pensacola bahiagrass (Paspalum notatum Flugge var. saurae).</title>
        <authorList>
            <person name="Vega J.M."/>
            <person name="Podio M."/>
            <person name="Orjuela J."/>
            <person name="Siena L.A."/>
            <person name="Pessino S.C."/>
            <person name="Combes M.C."/>
            <person name="Mariac C."/>
            <person name="Albertini E."/>
            <person name="Pupilli F."/>
            <person name="Ortiz J.P.A."/>
            <person name="Leblanc O."/>
        </authorList>
    </citation>
    <scope>NUCLEOTIDE SEQUENCE [LARGE SCALE GENOMIC DNA]</scope>
    <source>
        <strain evidence="1">R1</strain>
        <tissue evidence="1">Leaf</tissue>
    </source>
</reference>
<dbReference type="Proteomes" id="UP001341281">
    <property type="component" value="Chromosome 05"/>
</dbReference>
<evidence type="ECO:0000313" key="2">
    <source>
        <dbReference type="Proteomes" id="UP001341281"/>
    </source>
</evidence>
<dbReference type="AlphaFoldDB" id="A0AAQ3TPU1"/>
<proteinExistence type="predicted"/>
<keyword evidence="2" id="KW-1185">Reference proteome</keyword>